<feature type="transmembrane region" description="Helical" evidence="2">
    <location>
        <begin position="12"/>
        <end position="35"/>
    </location>
</feature>
<evidence type="ECO:0000313" key="4">
    <source>
        <dbReference type="Proteomes" id="UP001204953"/>
    </source>
</evidence>
<keyword evidence="2" id="KW-0812">Transmembrane</keyword>
<evidence type="ECO:0000313" key="3">
    <source>
        <dbReference type="EMBL" id="MCP2728377.1"/>
    </source>
</evidence>
<dbReference type="NCBIfam" id="NF038305">
    <property type="entry name" value="HpsJ_fam"/>
    <property type="match status" value="1"/>
</dbReference>
<keyword evidence="2" id="KW-1133">Transmembrane helix</keyword>
<proteinExistence type="predicted"/>
<comment type="caution">
    <text evidence="3">The sequence shown here is derived from an EMBL/GenBank/DDBJ whole genome shotgun (WGS) entry which is preliminary data.</text>
</comment>
<protein>
    <submittedName>
        <fullName evidence="3">HpsJ family protein</fullName>
    </submittedName>
</protein>
<reference evidence="3" key="1">
    <citation type="submission" date="2022-06" db="EMBL/GenBank/DDBJ databases">
        <title>New cyanobacteria of genus Symplocastrum in benthos of Lake Baikal.</title>
        <authorList>
            <person name="Sorokovikova E."/>
            <person name="Tikhonova I."/>
            <person name="Krasnopeev A."/>
            <person name="Evseev P."/>
            <person name="Gladkikh A."/>
            <person name="Belykh O."/>
        </authorList>
    </citation>
    <scope>NUCLEOTIDE SEQUENCE</scope>
    <source>
        <strain evidence="3">BBK-W-15</strain>
    </source>
</reference>
<evidence type="ECO:0000256" key="1">
    <source>
        <dbReference type="SAM" id="Coils"/>
    </source>
</evidence>
<keyword evidence="4" id="KW-1185">Reference proteome</keyword>
<feature type="transmembrane region" description="Helical" evidence="2">
    <location>
        <begin position="220"/>
        <end position="242"/>
    </location>
</feature>
<evidence type="ECO:0000256" key="2">
    <source>
        <dbReference type="SAM" id="Phobius"/>
    </source>
</evidence>
<keyword evidence="1" id="KW-0175">Coiled coil</keyword>
<dbReference type="AlphaFoldDB" id="A0AAE3GTR2"/>
<gene>
    <name evidence="3" type="ORF">NJ959_07795</name>
</gene>
<sequence length="247" mass="26973">MKSTSVYSPYTALALKIVGTIMIVSSLLDFVILAIPFEPLKPEWQFGFTTQMVDRGIIPMVGIAFLLVGYWISSNMGSSEQGSVITDLRFWALILSIVLGLLFLLLVPLHFKNVGVQSNQALEQISQRADQAEKELKTQTDQVSALVKDPKRFDELEKAISGGQVQGEQLQRLQAIRDQLQAIKQDPTALQKRIDQAKTQIGTGKLDAEKQARTAALKSGLRTGISSLLLAIGYSVIGAMGLRSLGS</sequence>
<feature type="transmembrane region" description="Helical" evidence="2">
    <location>
        <begin position="88"/>
        <end position="109"/>
    </location>
</feature>
<keyword evidence="2" id="KW-0472">Membrane</keyword>
<dbReference type="InterPro" id="IPR047709">
    <property type="entry name" value="HpsJ-like"/>
</dbReference>
<organism evidence="3 4">
    <name type="scientific">Limnofasciculus baicalensis BBK-W-15</name>
    <dbReference type="NCBI Taxonomy" id="2699891"/>
    <lineage>
        <taxon>Bacteria</taxon>
        <taxon>Bacillati</taxon>
        <taxon>Cyanobacteriota</taxon>
        <taxon>Cyanophyceae</taxon>
        <taxon>Coleofasciculales</taxon>
        <taxon>Coleofasciculaceae</taxon>
        <taxon>Limnofasciculus</taxon>
        <taxon>Limnofasciculus baicalensis</taxon>
    </lineage>
</organism>
<name>A0AAE3GTR2_9CYAN</name>
<accession>A0AAE3GTR2</accession>
<feature type="coiled-coil region" evidence="1">
    <location>
        <begin position="115"/>
        <end position="149"/>
    </location>
</feature>
<feature type="transmembrane region" description="Helical" evidence="2">
    <location>
        <begin position="56"/>
        <end position="73"/>
    </location>
</feature>
<dbReference type="EMBL" id="JAMZMM010000052">
    <property type="protein sequence ID" value="MCP2728377.1"/>
    <property type="molecule type" value="Genomic_DNA"/>
</dbReference>
<dbReference type="RefSeq" id="WP_254011175.1">
    <property type="nucleotide sequence ID" value="NZ_JAMZMM010000052.1"/>
</dbReference>
<dbReference type="Proteomes" id="UP001204953">
    <property type="component" value="Unassembled WGS sequence"/>
</dbReference>